<accession>A0A0C2XNG7</accession>
<dbReference type="Proteomes" id="UP000054097">
    <property type="component" value="Unassembled WGS sequence"/>
</dbReference>
<dbReference type="EMBL" id="KN824284">
    <property type="protein sequence ID" value="KIM30522.1"/>
    <property type="molecule type" value="Genomic_DNA"/>
</dbReference>
<reference evidence="3" key="2">
    <citation type="submission" date="2015-01" db="EMBL/GenBank/DDBJ databases">
        <title>Evolutionary Origins and Diversification of the Mycorrhizal Mutualists.</title>
        <authorList>
            <consortium name="DOE Joint Genome Institute"/>
            <consortium name="Mycorrhizal Genomics Consortium"/>
            <person name="Kohler A."/>
            <person name="Kuo A."/>
            <person name="Nagy L.G."/>
            <person name="Floudas D."/>
            <person name="Copeland A."/>
            <person name="Barry K.W."/>
            <person name="Cichocki N."/>
            <person name="Veneault-Fourrey C."/>
            <person name="LaButti K."/>
            <person name="Lindquist E.A."/>
            <person name="Lipzen A."/>
            <person name="Lundell T."/>
            <person name="Morin E."/>
            <person name="Murat C."/>
            <person name="Riley R."/>
            <person name="Ohm R."/>
            <person name="Sun H."/>
            <person name="Tunlid A."/>
            <person name="Henrissat B."/>
            <person name="Grigoriev I.V."/>
            <person name="Hibbett D.S."/>
            <person name="Martin F."/>
        </authorList>
    </citation>
    <scope>NUCLEOTIDE SEQUENCE [LARGE SCALE GENOMIC DNA]</scope>
    <source>
        <strain evidence="3">MAFF 305830</strain>
    </source>
</reference>
<sequence length="689" mass="77076">MFPVARSSRICLSHIRHTTVRKLCASTAVAKSTTPKTKKSKSTQPSESENINEDITSKPTARKPYKSRIESFLEDLDASSAPTLDDLHSMKPAKRPVGDSYAEAYDQALKRVMRAFRGPQLIQLVNQIGFGDKLPQTQREIAEILLEKSWEWAPPHVVERREKEPLQVAQKDLPVPSSFILLLLLEDAHAISELGRRFGVVINLETNGGTVFQVRGHPDGVSSLESYLALRAREVLTDTMDVNGADIPSAFILQAAGRQSQTFIEASVNGDQLRFMAFDEEALHKARRMIQRYIDKAALNTRTPILWDVSSHNQMDSSSSHLEYASFPFLSQQAPAWYLSNQKLFRIKQVVKWLENNNLMSADPLVHDLFLDHNASSVKLQETLPLLSTDPQPGFVRSYLARIGHLLFSADNSTSTTLLPGKWPLQTGITHVKETGLTPSFLSSLPSPLLSSAPSSITTVHRVVYRRRPDTANKKDGDAAPPSEIFLLEVGMEHTAPVPELDDLDEQDVPAESILIKPLDGPTRCRVGVEESVNVALPERPMDISLTVRDLRPVAEDEEPDVVKTYVQELLRFLNFTIDKQPSTPELIEYNGVQYVLDTSSSVRRTEEYFSPESWEGLDEPEAGIEAISETSLDLESKEKTSECLIQTYDCETEEDFNIFMKKCATVTSIPFTSLAQEARVQPVPYFSE</sequence>
<keyword evidence="3" id="KW-1185">Reference proteome</keyword>
<dbReference type="HOGENOM" id="CLU_399644_0_0_1"/>
<feature type="region of interest" description="Disordered" evidence="1">
    <location>
        <begin position="29"/>
        <end position="61"/>
    </location>
</feature>
<proteinExistence type="predicted"/>
<reference evidence="2 3" key="1">
    <citation type="submission" date="2014-04" db="EMBL/GenBank/DDBJ databases">
        <authorList>
            <consortium name="DOE Joint Genome Institute"/>
            <person name="Kuo A."/>
            <person name="Zuccaro A."/>
            <person name="Kohler A."/>
            <person name="Nagy L.G."/>
            <person name="Floudas D."/>
            <person name="Copeland A."/>
            <person name="Barry K.W."/>
            <person name="Cichocki N."/>
            <person name="Veneault-Fourrey C."/>
            <person name="LaButti K."/>
            <person name="Lindquist E.A."/>
            <person name="Lipzen A."/>
            <person name="Lundell T."/>
            <person name="Morin E."/>
            <person name="Murat C."/>
            <person name="Sun H."/>
            <person name="Tunlid A."/>
            <person name="Henrissat B."/>
            <person name="Grigoriev I.V."/>
            <person name="Hibbett D.S."/>
            <person name="Martin F."/>
            <person name="Nordberg H.P."/>
            <person name="Cantor M.N."/>
            <person name="Hua S.X."/>
        </authorList>
    </citation>
    <scope>NUCLEOTIDE SEQUENCE [LARGE SCALE GENOMIC DNA]</scope>
    <source>
        <strain evidence="2 3">MAFF 305830</strain>
    </source>
</reference>
<evidence type="ECO:0000313" key="3">
    <source>
        <dbReference type="Proteomes" id="UP000054097"/>
    </source>
</evidence>
<evidence type="ECO:0000313" key="2">
    <source>
        <dbReference type="EMBL" id="KIM30522.1"/>
    </source>
</evidence>
<feature type="compositionally biased region" description="Polar residues" evidence="1">
    <location>
        <begin position="47"/>
        <end position="59"/>
    </location>
</feature>
<evidence type="ECO:0000256" key="1">
    <source>
        <dbReference type="SAM" id="MobiDB-lite"/>
    </source>
</evidence>
<dbReference type="STRING" id="933852.A0A0C2XNG7"/>
<protein>
    <submittedName>
        <fullName evidence="2">Uncharacterized protein</fullName>
    </submittedName>
</protein>
<name>A0A0C2XNG7_SERVB</name>
<dbReference type="OrthoDB" id="3362817at2759"/>
<organism evidence="2 3">
    <name type="scientific">Serendipita vermifera MAFF 305830</name>
    <dbReference type="NCBI Taxonomy" id="933852"/>
    <lineage>
        <taxon>Eukaryota</taxon>
        <taxon>Fungi</taxon>
        <taxon>Dikarya</taxon>
        <taxon>Basidiomycota</taxon>
        <taxon>Agaricomycotina</taxon>
        <taxon>Agaricomycetes</taxon>
        <taxon>Sebacinales</taxon>
        <taxon>Serendipitaceae</taxon>
        <taxon>Serendipita</taxon>
    </lineage>
</organism>
<dbReference type="AlphaFoldDB" id="A0A0C2XNG7"/>
<gene>
    <name evidence="2" type="ORF">M408DRAFT_328092</name>
</gene>